<name>B8IGM1_METNO</name>
<protein>
    <submittedName>
        <fullName evidence="5">Allophanate hydrolase subunit 1</fullName>
    </submittedName>
</protein>
<dbReference type="SUPFAM" id="SSF160467">
    <property type="entry name" value="PH0987 N-terminal domain-like"/>
    <property type="match status" value="1"/>
</dbReference>
<dbReference type="Gene3D" id="3.30.1360.40">
    <property type="match status" value="1"/>
</dbReference>
<evidence type="ECO:0000259" key="4">
    <source>
        <dbReference type="SMART" id="SM00796"/>
    </source>
</evidence>
<dbReference type="InterPro" id="IPR010016">
    <property type="entry name" value="PxpB"/>
</dbReference>
<gene>
    <name evidence="5" type="ordered locus">Mnod_0899</name>
</gene>
<dbReference type="Pfam" id="PF02682">
    <property type="entry name" value="CT_C_D"/>
    <property type="match status" value="1"/>
</dbReference>
<keyword evidence="2 5" id="KW-0378">Hydrolase</keyword>
<dbReference type="Proteomes" id="UP000008207">
    <property type="component" value="Chromosome"/>
</dbReference>
<dbReference type="AlphaFoldDB" id="B8IGM1"/>
<dbReference type="STRING" id="460265.Mnod_0899"/>
<proteinExistence type="predicted"/>
<dbReference type="NCBIfam" id="TIGR00370">
    <property type="entry name" value="5-oxoprolinase subunit PxpB"/>
    <property type="match status" value="1"/>
</dbReference>
<dbReference type="GO" id="GO:0016787">
    <property type="term" value="F:hydrolase activity"/>
    <property type="evidence" value="ECO:0007669"/>
    <property type="project" value="UniProtKB-KW"/>
</dbReference>
<evidence type="ECO:0000256" key="3">
    <source>
        <dbReference type="ARBA" id="ARBA00022840"/>
    </source>
</evidence>
<evidence type="ECO:0000256" key="1">
    <source>
        <dbReference type="ARBA" id="ARBA00022741"/>
    </source>
</evidence>
<sequence>MTADDPRLRVSAMGDGALLCQVDGPLDQAIQERFWELAEAVRARPGVTETVVGMNNLLVLYDALGTEPGALEEALVSLWAVAPPGRACGALVEIPVVYGGPGGLDLSAVAAATGLSPEEYVRRHAAATYVVFALGSMPGFAYLAGLDPALAVPRRPTPRTAVEAGSVIVGGVQAGVMPCTAPSGWHIIGRTPLALFDPAGQPPTLLAPGDRVRFVAQEPAP</sequence>
<dbReference type="SMART" id="SM00796">
    <property type="entry name" value="AHS1"/>
    <property type="match status" value="1"/>
</dbReference>
<dbReference type="KEGG" id="mno:Mnod_0899"/>
<dbReference type="SUPFAM" id="SSF50891">
    <property type="entry name" value="Cyclophilin-like"/>
    <property type="match status" value="1"/>
</dbReference>
<dbReference type="eggNOG" id="COG2049">
    <property type="taxonomic scope" value="Bacteria"/>
</dbReference>
<dbReference type="Gene3D" id="2.40.100.10">
    <property type="entry name" value="Cyclophilin-like"/>
    <property type="match status" value="1"/>
</dbReference>
<dbReference type="RefSeq" id="WP_015927623.1">
    <property type="nucleotide sequence ID" value="NC_011894.1"/>
</dbReference>
<organism evidence="5 6">
    <name type="scientific">Methylobacterium nodulans (strain LMG 21967 / CNCM I-2342 / ORS 2060)</name>
    <dbReference type="NCBI Taxonomy" id="460265"/>
    <lineage>
        <taxon>Bacteria</taxon>
        <taxon>Pseudomonadati</taxon>
        <taxon>Pseudomonadota</taxon>
        <taxon>Alphaproteobacteria</taxon>
        <taxon>Hyphomicrobiales</taxon>
        <taxon>Methylobacteriaceae</taxon>
        <taxon>Methylobacterium</taxon>
    </lineage>
</organism>
<dbReference type="HOGENOM" id="CLU_020207_0_0_5"/>
<evidence type="ECO:0000313" key="5">
    <source>
        <dbReference type="EMBL" id="ACL55921.1"/>
    </source>
</evidence>
<reference evidence="5 6" key="1">
    <citation type="submission" date="2009-01" db="EMBL/GenBank/DDBJ databases">
        <title>Complete sequence of chromosome of Methylobacterium nodulans ORS 2060.</title>
        <authorList>
            <consortium name="US DOE Joint Genome Institute"/>
            <person name="Lucas S."/>
            <person name="Copeland A."/>
            <person name="Lapidus A."/>
            <person name="Glavina del Rio T."/>
            <person name="Dalin E."/>
            <person name="Tice H."/>
            <person name="Bruce D."/>
            <person name="Goodwin L."/>
            <person name="Pitluck S."/>
            <person name="Sims D."/>
            <person name="Brettin T."/>
            <person name="Detter J.C."/>
            <person name="Han C."/>
            <person name="Larimer F."/>
            <person name="Land M."/>
            <person name="Hauser L."/>
            <person name="Kyrpides N."/>
            <person name="Ivanova N."/>
            <person name="Marx C.J."/>
            <person name="Richardson P."/>
        </authorList>
    </citation>
    <scope>NUCLEOTIDE SEQUENCE [LARGE SCALE GENOMIC DNA]</scope>
    <source>
        <strain evidence="6">LMG 21967 / CNCM I-2342 / ORS 2060</strain>
    </source>
</reference>
<dbReference type="OrthoDB" id="9778567at2"/>
<keyword evidence="6" id="KW-1185">Reference proteome</keyword>
<dbReference type="PANTHER" id="PTHR34698:SF2">
    <property type="entry name" value="5-OXOPROLINASE SUBUNIT B"/>
    <property type="match status" value="1"/>
</dbReference>
<accession>B8IGM1</accession>
<keyword evidence="1" id="KW-0547">Nucleotide-binding</keyword>
<evidence type="ECO:0000256" key="2">
    <source>
        <dbReference type="ARBA" id="ARBA00022801"/>
    </source>
</evidence>
<evidence type="ECO:0000313" key="6">
    <source>
        <dbReference type="Proteomes" id="UP000008207"/>
    </source>
</evidence>
<dbReference type="GO" id="GO:0005524">
    <property type="term" value="F:ATP binding"/>
    <property type="evidence" value="ECO:0007669"/>
    <property type="project" value="UniProtKB-KW"/>
</dbReference>
<feature type="domain" description="Carboxyltransferase" evidence="4">
    <location>
        <begin position="8"/>
        <end position="206"/>
    </location>
</feature>
<dbReference type="InterPro" id="IPR003833">
    <property type="entry name" value="CT_C_D"/>
</dbReference>
<dbReference type="PANTHER" id="PTHR34698">
    <property type="entry name" value="5-OXOPROLINASE SUBUNIT B"/>
    <property type="match status" value="1"/>
</dbReference>
<keyword evidence="3" id="KW-0067">ATP-binding</keyword>
<dbReference type="EMBL" id="CP001349">
    <property type="protein sequence ID" value="ACL55921.1"/>
    <property type="molecule type" value="Genomic_DNA"/>
</dbReference>
<dbReference type="InterPro" id="IPR029000">
    <property type="entry name" value="Cyclophilin-like_dom_sf"/>
</dbReference>